<feature type="transmembrane region" description="Helical" evidence="7">
    <location>
        <begin position="218"/>
        <end position="236"/>
    </location>
</feature>
<feature type="transmembrane region" description="Helical" evidence="7">
    <location>
        <begin position="93"/>
        <end position="112"/>
    </location>
</feature>
<name>A0A5S4V116_9MICO</name>
<dbReference type="Gene3D" id="1.20.1720.10">
    <property type="entry name" value="Multidrug resistance protein D"/>
    <property type="match status" value="1"/>
</dbReference>
<evidence type="ECO:0000256" key="3">
    <source>
        <dbReference type="ARBA" id="ARBA00022475"/>
    </source>
</evidence>
<dbReference type="InterPro" id="IPR020846">
    <property type="entry name" value="MFS_dom"/>
</dbReference>
<comment type="subcellular location">
    <subcellularLocation>
        <location evidence="1">Cell membrane</location>
        <topology evidence="1">Multi-pass membrane protein</topology>
    </subcellularLocation>
</comment>
<evidence type="ECO:0000256" key="5">
    <source>
        <dbReference type="ARBA" id="ARBA00022989"/>
    </source>
</evidence>
<sequence length="473" mass="45829">MSHSSTTPGPARTDAVPARREHGPRLTLVVLALAQAMLVIDLTVVNVALPVMSAELGIDPALAGWAIAAYAVPFGGLLILGGRLTDVFGARRMLLAGLSVFTAASLVAGLAPDAAWLVGARAAQGVGAALLSPAALATLLHRFQGPARNRALGVWSAIGGAGAAVGVLLGGLLAGGPGWRWIFFINLPVGVLVALAVPAVVGTAVLGARPRGRIDVAGALLATAGIAALVASFTVGEIVEPWAGVAIALGGVALLAAFVGVERRAPEPLVRLGLLRSRPVATGSLLMLVATGLLVGGFVMFSFELQVGAGWGPIPTGLAFLPIALGVVLGAQLAGHAVGSVGARPVAAVALLVGAAGLALAAVAIATGLAEGVAVAGMSVAAAGLGAGFVCASTTTLARVDHAEAGTASGVLSSSHEIGSAVGVSAFSAILASGSGVGFATAAIVAAVAALLAAVVVPSGTTMATGGAARGMH</sequence>
<proteinExistence type="predicted"/>
<keyword evidence="3" id="KW-1003">Cell membrane</keyword>
<organism evidence="9 10">
    <name type="scientific">Agromyces mariniharenae</name>
    <dbReference type="NCBI Taxonomy" id="2604423"/>
    <lineage>
        <taxon>Bacteria</taxon>
        <taxon>Bacillati</taxon>
        <taxon>Actinomycetota</taxon>
        <taxon>Actinomycetes</taxon>
        <taxon>Micrococcales</taxon>
        <taxon>Microbacteriaceae</taxon>
        <taxon>Agromyces</taxon>
    </lineage>
</organism>
<feature type="transmembrane region" description="Helical" evidence="7">
    <location>
        <begin position="373"/>
        <end position="398"/>
    </location>
</feature>
<evidence type="ECO:0000313" key="10">
    <source>
        <dbReference type="Proteomes" id="UP000325243"/>
    </source>
</evidence>
<dbReference type="Pfam" id="PF07690">
    <property type="entry name" value="MFS_1"/>
    <property type="match status" value="1"/>
</dbReference>
<accession>A0A5S4V116</accession>
<dbReference type="PROSITE" id="PS50850">
    <property type="entry name" value="MFS"/>
    <property type="match status" value="1"/>
</dbReference>
<keyword evidence="6 7" id="KW-0472">Membrane</keyword>
<keyword evidence="10" id="KW-1185">Reference proteome</keyword>
<evidence type="ECO:0000256" key="7">
    <source>
        <dbReference type="SAM" id="Phobius"/>
    </source>
</evidence>
<protein>
    <submittedName>
        <fullName evidence="9">MFS transporter</fullName>
    </submittedName>
</protein>
<feature type="transmembrane region" description="Helical" evidence="7">
    <location>
        <begin position="282"/>
        <end position="302"/>
    </location>
</feature>
<feature type="transmembrane region" description="Helical" evidence="7">
    <location>
        <begin position="346"/>
        <end position="367"/>
    </location>
</feature>
<dbReference type="Proteomes" id="UP000325243">
    <property type="component" value="Unassembled WGS sequence"/>
</dbReference>
<keyword evidence="5 7" id="KW-1133">Transmembrane helix</keyword>
<keyword evidence="2" id="KW-0813">Transport</keyword>
<dbReference type="PANTHER" id="PTHR42718:SF46">
    <property type="entry name" value="BLR6921 PROTEIN"/>
    <property type="match status" value="1"/>
</dbReference>
<evidence type="ECO:0000256" key="4">
    <source>
        <dbReference type="ARBA" id="ARBA00022692"/>
    </source>
</evidence>
<dbReference type="PANTHER" id="PTHR42718">
    <property type="entry name" value="MAJOR FACILITATOR SUPERFAMILY MULTIDRUG TRANSPORTER MFSC"/>
    <property type="match status" value="1"/>
</dbReference>
<feature type="transmembrane region" description="Helical" evidence="7">
    <location>
        <begin position="242"/>
        <end position="261"/>
    </location>
</feature>
<comment type="caution">
    <text evidence="9">The sequence shown here is derived from an EMBL/GenBank/DDBJ whole genome shotgun (WGS) entry which is preliminary data.</text>
</comment>
<feature type="transmembrane region" description="Helical" evidence="7">
    <location>
        <begin position="26"/>
        <end position="49"/>
    </location>
</feature>
<reference evidence="9 10" key="1">
    <citation type="submission" date="2019-08" db="EMBL/GenBank/DDBJ databases">
        <authorList>
            <person name="Hu J."/>
        </authorList>
    </citation>
    <scope>NUCLEOTIDE SEQUENCE [LARGE SCALE GENOMIC DNA]</scope>
    <source>
        <strain evidence="9 10">NEAU-184</strain>
    </source>
</reference>
<dbReference type="InterPro" id="IPR036259">
    <property type="entry name" value="MFS_trans_sf"/>
</dbReference>
<evidence type="ECO:0000256" key="6">
    <source>
        <dbReference type="ARBA" id="ARBA00023136"/>
    </source>
</evidence>
<feature type="transmembrane region" description="Helical" evidence="7">
    <location>
        <begin position="437"/>
        <end position="457"/>
    </location>
</feature>
<dbReference type="SUPFAM" id="SSF103473">
    <property type="entry name" value="MFS general substrate transporter"/>
    <property type="match status" value="1"/>
</dbReference>
<feature type="transmembrane region" description="Helical" evidence="7">
    <location>
        <begin position="152"/>
        <end position="175"/>
    </location>
</feature>
<feature type="transmembrane region" description="Helical" evidence="7">
    <location>
        <begin position="181"/>
        <end position="206"/>
    </location>
</feature>
<gene>
    <name evidence="9" type="ORF">FYC51_17800</name>
</gene>
<feature type="transmembrane region" description="Helical" evidence="7">
    <location>
        <begin position="118"/>
        <end position="140"/>
    </location>
</feature>
<evidence type="ECO:0000259" key="8">
    <source>
        <dbReference type="PROSITE" id="PS50850"/>
    </source>
</evidence>
<evidence type="ECO:0000256" key="1">
    <source>
        <dbReference type="ARBA" id="ARBA00004651"/>
    </source>
</evidence>
<dbReference type="Gene3D" id="1.20.1250.20">
    <property type="entry name" value="MFS general substrate transporter like domains"/>
    <property type="match status" value="1"/>
</dbReference>
<dbReference type="InterPro" id="IPR011701">
    <property type="entry name" value="MFS"/>
</dbReference>
<dbReference type="GO" id="GO:0005886">
    <property type="term" value="C:plasma membrane"/>
    <property type="evidence" value="ECO:0007669"/>
    <property type="project" value="UniProtKB-SubCell"/>
</dbReference>
<dbReference type="EMBL" id="VSSB01000002">
    <property type="protein sequence ID" value="TYL50991.1"/>
    <property type="molecule type" value="Genomic_DNA"/>
</dbReference>
<dbReference type="RefSeq" id="WP_148735086.1">
    <property type="nucleotide sequence ID" value="NZ_VSSB01000002.1"/>
</dbReference>
<feature type="transmembrane region" description="Helical" evidence="7">
    <location>
        <begin position="314"/>
        <end position="334"/>
    </location>
</feature>
<evidence type="ECO:0000313" key="9">
    <source>
        <dbReference type="EMBL" id="TYL50991.1"/>
    </source>
</evidence>
<keyword evidence="4 7" id="KW-0812">Transmembrane</keyword>
<feature type="domain" description="Major facilitator superfamily (MFS) profile" evidence="8">
    <location>
        <begin position="27"/>
        <end position="461"/>
    </location>
</feature>
<dbReference type="AlphaFoldDB" id="A0A5S4V116"/>
<feature type="transmembrane region" description="Helical" evidence="7">
    <location>
        <begin position="61"/>
        <end position="81"/>
    </location>
</feature>
<evidence type="ECO:0000256" key="2">
    <source>
        <dbReference type="ARBA" id="ARBA00022448"/>
    </source>
</evidence>
<dbReference type="GO" id="GO:0022857">
    <property type="term" value="F:transmembrane transporter activity"/>
    <property type="evidence" value="ECO:0007669"/>
    <property type="project" value="InterPro"/>
</dbReference>